<evidence type="ECO:0000256" key="2">
    <source>
        <dbReference type="ARBA" id="ARBA00023239"/>
    </source>
</evidence>
<proteinExistence type="predicted"/>
<evidence type="ECO:0000259" key="3">
    <source>
        <dbReference type="SMART" id="SM01007"/>
    </source>
</evidence>
<dbReference type="SUPFAM" id="SSF53639">
    <property type="entry name" value="AraD/HMP-PK domain-like"/>
    <property type="match status" value="1"/>
</dbReference>
<dbReference type="SMART" id="SM01007">
    <property type="entry name" value="Aldolase_II"/>
    <property type="match status" value="1"/>
</dbReference>
<protein>
    <submittedName>
        <fullName evidence="4">Class II aldolase/adducin family protein</fullName>
    </submittedName>
</protein>
<keyword evidence="1" id="KW-0479">Metal-binding</keyword>
<dbReference type="PANTHER" id="PTHR22789">
    <property type="entry name" value="FUCULOSE PHOSPHATE ALDOLASE"/>
    <property type="match status" value="1"/>
</dbReference>
<dbReference type="PANTHER" id="PTHR22789:SF0">
    <property type="entry name" value="3-OXO-TETRONATE 4-PHOSPHATE DECARBOXYLASE-RELATED"/>
    <property type="match status" value="1"/>
</dbReference>
<comment type="caution">
    <text evidence="4">The sequence shown here is derived from an EMBL/GenBank/DDBJ whole genome shotgun (WGS) entry which is preliminary data.</text>
</comment>
<dbReference type="Pfam" id="PF00596">
    <property type="entry name" value="Aldolase_II"/>
    <property type="match status" value="1"/>
</dbReference>
<evidence type="ECO:0000256" key="1">
    <source>
        <dbReference type="ARBA" id="ARBA00022723"/>
    </source>
</evidence>
<dbReference type="Proteomes" id="UP000633219">
    <property type="component" value="Unassembled WGS sequence"/>
</dbReference>
<dbReference type="InterPro" id="IPR036409">
    <property type="entry name" value="Aldolase_II/adducin_N_sf"/>
</dbReference>
<dbReference type="GO" id="GO:0005829">
    <property type="term" value="C:cytosol"/>
    <property type="evidence" value="ECO:0007669"/>
    <property type="project" value="TreeGrafter"/>
</dbReference>
<sequence length="229" mass="24798">MAEIPTAKPLLEEARRSVAETARKLLTSRLIVNTSGNVSQRIGDLVAITPSARDYMQLAPEDICVVDLDGNRVDGKWLPSSELELHLALYRDCPDCAAIVHTHSVHATAATMLTDELPAIHYQMCDLGGAVPVAPYATFGSPELAQSVLSAIPGHTAVLMANHGSISYGPTLEKALARTVLLEWCAEVWLKAKSVGTPRALNDGQLREATDQMKRYSSARACYHCHPKT</sequence>
<evidence type="ECO:0000313" key="4">
    <source>
        <dbReference type="EMBL" id="MBL0375467.1"/>
    </source>
</evidence>
<dbReference type="InterPro" id="IPR001303">
    <property type="entry name" value="Aldolase_II/adducin_N"/>
</dbReference>
<dbReference type="EMBL" id="JAEQNC010000025">
    <property type="protein sequence ID" value="MBL0375467.1"/>
    <property type="molecule type" value="Genomic_DNA"/>
</dbReference>
<dbReference type="GO" id="GO:0016832">
    <property type="term" value="F:aldehyde-lyase activity"/>
    <property type="evidence" value="ECO:0007669"/>
    <property type="project" value="TreeGrafter"/>
</dbReference>
<dbReference type="Gene3D" id="3.40.225.10">
    <property type="entry name" value="Class II aldolase/adducin N-terminal domain"/>
    <property type="match status" value="1"/>
</dbReference>
<keyword evidence="2" id="KW-0456">Lyase</keyword>
<accession>A0A936YUQ0</accession>
<name>A0A936YUQ0_9HYPH</name>
<dbReference type="RefSeq" id="WP_201664010.1">
    <property type="nucleotide sequence ID" value="NZ_JAEQNC010000025.1"/>
</dbReference>
<keyword evidence="5" id="KW-1185">Reference proteome</keyword>
<dbReference type="GO" id="GO:0019323">
    <property type="term" value="P:pentose catabolic process"/>
    <property type="evidence" value="ECO:0007669"/>
    <property type="project" value="TreeGrafter"/>
</dbReference>
<gene>
    <name evidence="4" type="ORF">JJB09_26010</name>
</gene>
<dbReference type="AlphaFoldDB" id="A0A936YUQ0"/>
<organism evidence="4 5">
    <name type="scientific">Rhizobium setariae</name>
    <dbReference type="NCBI Taxonomy" id="2801340"/>
    <lineage>
        <taxon>Bacteria</taxon>
        <taxon>Pseudomonadati</taxon>
        <taxon>Pseudomonadota</taxon>
        <taxon>Alphaproteobacteria</taxon>
        <taxon>Hyphomicrobiales</taxon>
        <taxon>Rhizobiaceae</taxon>
        <taxon>Rhizobium/Agrobacterium group</taxon>
        <taxon>Rhizobium</taxon>
    </lineage>
</organism>
<dbReference type="GO" id="GO:0046872">
    <property type="term" value="F:metal ion binding"/>
    <property type="evidence" value="ECO:0007669"/>
    <property type="project" value="UniProtKB-KW"/>
</dbReference>
<reference evidence="4" key="1">
    <citation type="submission" date="2021-01" db="EMBL/GenBank/DDBJ databases">
        <title>Rhizobium sp. strain KVB221 16S ribosomal RNA gene Genome sequencing and assembly.</title>
        <authorList>
            <person name="Kang M."/>
        </authorList>
    </citation>
    <scope>NUCLEOTIDE SEQUENCE</scope>
    <source>
        <strain evidence="4">KVB221</strain>
    </source>
</reference>
<feature type="domain" description="Class II aldolase/adducin N-terminal" evidence="3">
    <location>
        <begin position="16"/>
        <end position="190"/>
    </location>
</feature>
<evidence type="ECO:0000313" key="5">
    <source>
        <dbReference type="Proteomes" id="UP000633219"/>
    </source>
</evidence>
<dbReference type="InterPro" id="IPR050197">
    <property type="entry name" value="Aldolase_class_II_sugar_metab"/>
</dbReference>